<dbReference type="InterPro" id="IPR036640">
    <property type="entry name" value="ABC1_TM_sf"/>
</dbReference>
<evidence type="ECO:0000256" key="3">
    <source>
        <dbReference type="ARBA" id="ARBA00022741"/>
    </source>
</evidence>
<dbReference type="SUPFAM" id="SSF52540">
    <property type="entry name" value="P-loop containing nucleoside triphosphate hydrolases"/>
    <property type="match status" value="1"/>
</dbReference>
<dbReference type="PANTHER" id="PTHR43394:SF1">
    <property type="entry name" value="ATP-BINDING CASSETTE SUB-FAMILY B MEMBER 10, MITOCHONDRIAL"/>
    <property type="match status" value="1"/>
</dbReference>
<dbReference type="GO" id="GO:0005886">
    <property type="term" value="C:plasma membrane"/>
    <property type="evidence" value="ECO:0007669"/>
    <property type="project" value="UniProtKB-SubCell"/>
</dbReference>
<feature type="transmembrane region" description="Helical" evidence="7">
    <location>
        <begin position="21"/>
        <end position="45"/>
    </location>
</feature>
<dbReference type="AlphaFoldDB" id="A0A975F565"/>
<dbReference type="Pfam" id="PF00005">
    <property type="entry name" value="ABC_tran"/>
    <property type="match status" value="1"/>
</dbReference>
<dbReference type="GO" id="GO:0015421">
    <property type="term" value="F:ABC-type oligopeptide transporter activity"/>
    <property type="evidence" value="ECO:0007669"/>
    <property type="project" value="TreeGrafter"/>
</dbReference>
<dbReference type="Pfam" id="PF00664">
    <property type="entry name" value="ABC_membrane"/>
    <property type="match status" value="1"/>
</dbReference>
<keyword evidence="4 10" id="KW-0067">ATP-binding</keyword>
<feature type="transmembrane region" description="Helical" evidence="7">
    <location>
        <begin position="135"/>
        <end position="158"/>
    </location>
</feature>
<dbReference type="Proteomes" id="UP000671908">
    <property type="component" value="Chromosome"/>
</dbReference>
<evidence type="ECO:0000256" key="4">
    <source>
        <dbReference type="ARBA" id="ARBA00022840"/>
    </source>
</evidence>
<evidence type="ECO:0000256" key="1">
    <source>
        <dbReference type="ARBA" id="ARBA00004651"/>
    </source>
</evidence>
<dbReference type="SMART" id="SM00382">
    <property type="entry name" value="AAA"/>
    <property type="match status" value="1"/>
</dbReference>
<evidence type="ECO:0000313" key="10">
    <source>
        <dbReference type="EMBL" id="QTQ14651.1"/>
    </source>
</evidence>
<dbReference type="Gene3D" id="1.20.1560.10">
    <property type="entry name" value="ABC transporter type 1, transmembrane domain"/>
    <property type="match status" value="1"/>
</dbReference>
<dbReference type="InterPro" id="IPR017871">
    <property type="entry name" value="ABC_transporter-like_CS"/>
</dbReference>
<dbReference type="GO" id="GO:0005524">
    <property type="term" value="F:ATP binding"/>
    <property type="evidence" value="ECO:0007669"/>
    <property type="project" value="UniProtKB-KW"/>
</dbReference>
<dbReference type="InterPro" id="IPR027417">
    <property type="entry name" value="P-loop_NTPase"/>
</dbReference>
<proteinExistence type="predicted"/>
<dbReference type="InterPro" id="IPR039421">
    <property type="entry name" value="Type_1_exporter"/>
</dbReference>
<dbReference type="Gene3D" id="3.40.50.300">
    <property type="entry name" value="P-loop containing nucleotide triphosphate hydrolases"/>
    <property type="match status" value="1"/>
</dbReference>
<dbReference type="GO" id="GO:0016887">
    <property type="term" value="F:ATP hydrolysis activity"/>
    <property type="evidence" value="ECO:0007669"/>
    <property type="project" value="InterPro"/>
</dbReference>
<feature type="transmembrane region" description="Helical" evidence="7">
    <location>
        <begin position="246"/>
        <end position="269"/>
    </location>
</feature>
<dbReference type="RefSeq" id="WP_210119298.1">
    <property type="nucleotide sequence ID" value="NZ_CP054142.1"/>
</dbReference>
<dbReference type="PROSITE" id="PS50893">
    <property type="entry name" value="ABC_TRANSPORTER_2"/>
    <property type="match status" value="1"/>
</dbReference>
<evidence type="ECO:0000313" key="11">
    <source>
        <dbReference type="Proteomes" id="UP000671908"/>
    </source>
</evidence>
<protein>
    <submittedName>
        <fullName evidence="10">ABC transporter ATP-binding protein</fullName>
    </submittedName>
</protein>
<dbReference type="FunFam" id="3.40.50.300:FF:000218">
    <property type="entry name" value="Multidrug ABC transporter ATP-binding protein"/>
    <property type="match status" value="1"/>
</dbReference>
<evidence type="ECO:0000256" key="7">
    <source>
        <dbReference type="SAM" id="Phobius"/>
    </source>
</evidence>
<dbReference type="PROSITE" id="PS00211">
    <property type="entry name" value="ABC_TRANSPORTER_1"/>
    <property type="match status" value="1"/>
</dbReference>
<dbReference type="EMBL" id="CP054142">
    <property type="protein sequence ID" value="QTQ14651.1"/>
    <property type="molecule type" value="Genomic_DNA"/>
</dbReference>
<evidence type="ECO:0000256" key="6">
    <source>
        <dbReference type="ARBA" id="ARBA00023136"/>
    </source>
</evidence>
<accession>A0A975F565</accession>
<dbReference type="InterPro" id="IPR011527">
    <property type="entry name" value="ABC1_TM_dom"/>
</dbReference>
<dbReference type="SUPFAM" id="SSF90123">
    <property type="entry name" value="ABC transporter transmembrane region"/>
    <property type="match status" value="1"/>
</dbReference>
<name>A0A975F565_9SPIR</name>
<keyword evidence="2 7" id="KW-0812">Transmembrane</keyword>
<organism evidence="10 11">
    <name type="scientific">Treponema parvum</name>
    <dbReference type="NCBI Taxonomy" id="138851"/>
    <lineage>
        <taxon>Bacteria</taxon>
        <taxon>Pseudomonadati</taxon>
        <taxon>Spirochaetota</taxon>
        <taxon>Spirochaetia</taxon>
        <taxon>Spirochaetales</taxon>
        <taxon>Treponemataceae</taxon>
        <taxon>Treponema</taxon>
    </lineage>
</organism>
<evidence type="ECO:0000259" key="8">
    <source>
        <dbReference type="PROSITE" id="PS50893"/>
    </source>
</evidence>
<keyword evidence="6 7" id="KW-0472">Membrane</keyword>
<feature type="domain" description="ABC transmembrane type-1" evidence="9">
    <location>
        <begin position="1"/>
        <end position="293"/>
    </location>
</feature>
<feature type="domain" description="ABC transporter" evidence="8">
    <location>
        <begin position="334"/>
        <end position="570"/>
    </location>
</feature>
<comment type="subcellular location">
    <subcellularLocation>
        <location evidence="1">Cell membrane</location>
        <topology evidence="1">Multi-pass membrane protein</topology>
    </subcellularLocation>
</comment>
<evidence type="ECO:0000256" key="5">
    <source>
        <dbReference type="ARBA" id="ARBA00022989"/>
    </source>
</evidence>
<keyword evidence="5 7" id="KW-1133">Transmembrane helix</keyword>
<evidence type="ECO:0000256" key="2">
    <source>
        <dbReference type="ARBA" id="ARBA00022692"/>
    </source>
</evidence>
<dbReference type="InterPro" id="IPR003593">
    <property type="entry name" value="AAA+_ATPase"/>
</dbReference>
<feature type="transmembrane region" description="Helical" evidence="7">
    <location>
        <begin position="164"/>
        <end position="185"/>
    </location>
</feature>
<gene>
    <name evidence="10" type="ORF">HRQ91_09365</name>
</gene>
<sequence length="580" mass="63568">MKNIIDAFTMGHPKQMIGPALCHFFEGLTISFPAIAVYFAINLLAEGFANPAALNMHTLRIICIVMGGLFAVQLFVSWGSFLGTFLPAATHSAENKTDFVYKLKTLPLGYFSKKAAGELINTFTSDFLALEQSMVALFTGLAGVVFSCIITSLFMFYFNPQMAFAFYMTMPVAALIIVLSLKTFGKLDSAAKSAKDAAADSLNEYLFGMKVLRSYNQTGQGFTRLSNAYRDVRDTALKGEITGGTLLSLAVTCIRLGLPLMCFTGAYLIQGGRFALVDYLSLIIVGTKIVSPLLVWMRYIALLRVHYVSASRIGAVMKQEPLPGTMEHFAVDDIVFKNIGFSYVKGSGSAVLKDVSFTIPKGKLTAIVGPSGSGKSTIIRLLARFWETDTGTILCGDTPIKTIDNEKWLAAVSMVLQDVYLFHETIRGNILFGRKDASEEQMIRAAKKANCHDFIMKLPQGYDTVAGEGGSTLSGGEKQRIAIARALLKDAPLLLLDEPTASLDARNEVAVQKAIGQLVRNKTVIMIAHRLKTVEHADQILVVNEGRIEETGTHRELLERNGLYARLWNLQNRSKEWSLG</sequence>
<feature type="transmembrane region" description="Helical" evidence="7">
    <location>
        <begin position="57"/>
        <end position="76"/>
    </location>
</feature>
<dbReference type="InterPro" id="IPR003439">
    <property type="entry name" value="ABC_transporter-like_ATP-bd"/>
</dbReference>
<dbReference type="PROSITE" id="PS50929">
    <property type="entry name" value="ABC_TM1F"/>
    <property type="match status" value="1"/>
</dbReference>
<dbReference type="KEGG" id="tpav:HRQ91_09365"/>
<keyword evidence="11" id="KW-1185">Reference proteome</keyword>
<reference evidence="10 11" key="1">
    <citation type="journal article" date="2021" name="Microbiol. Resour. Announc.">
        <title>Complete Genome Sequences of Three Human Oral Treponema parvum Isolates.</title>
        <authorList>
            <person name="Zeng H."/>
            <person name="Watt R.M."/>
        </authorList>
    </citation>
    <scope>NUCLEOTIDE SEQUENCE [LARGE SCALE GENOMIC DNA]</scope>
    <source>
        <strain evidence="10 11">ATCC 700770</strain>
    </source>
</reference>
<evidence type="ECO:0000259" key="9">
    <source>
        <dbReference type="PROSITE" id="PS50929"/>
    </source>
</evidence>
<feature type="transmembrane region" description="Helical" evidence="7">
    <location>
        <begin position="275"/>
        <end position="296"/>
    </location>
</feature>
<dbReference type="PANTHER" id="PTHR43394">
    <property type="entry name" value="ATP-DEPENDENT PERMEASE MDL1, MITOCHONDRIAL"/>
    <property type="match status" value="1"/>
</dbReference>
<keyword evidence="3" id="KW-0547">Nucleotide-binding</keyword>